<evidence type="ECO:0000256" key="2">
    <source>
        <dbReference type="ARBA" id="ARBA00023125"/>
    </source>
</evidence>
<dbReference type="InterPro" id="IPR041347">
    <property type="entry name" value="MftR_C"/>
</dbReference>
<dbReference type="PANTHER" id="PTHR30055">
    <property type="entry name" value="HTH-TYPE TRANSCRIPTIONAL REGULATOR RUTR"/>
    <property type="match status" value="1"/>
</dbReference>
<keyword evidence="3" id="KW-0804">Transcription</keyword>
<gene>
    <name evidence="7" type="ORF">GCM10009550_27340</name>
</gene>
<dbReference type="EMBL" id="BAAAHH010000009">
    <property type="protein sequence ID" value="GAA0949699.1"/>
    <property type="molecule type" value="Genomic_DNA"/>
</dbReference>
<keyword evidence="1" id="KW-0805">Transcription regulation</keyword>
<evidence type="ECO:0000313" key="8">
    <source>
        <dbReference type="Proteomes" id="UP001500665"/>
    </source>
</evidence>
<dbReference type="Proteomes" id="UP001500665">
    <property type="component" value="Unassembled WGS sequence"/>
</dbReference>
<dbReference type="SUPFAM" id="SSF46689">
    <property type="entry name" value="Homeodomain-like"/>
    <property type="match status" value="1"/>
</dbReference>
<dbReference type="Gene3D" id="1.10.10.60">
    <property type="entry name" value="Homeodomain-like"/>
    <property type="match status" value="1"/>
</dbReference>
<evidence type="ECO:0000256" key="1">
    <source>
        <dbReference type="ARBA" id="ARBA00023015"/>
    </source>
</evidence>
<evidence type="ECO:0000256" key="3">
    <source>
        <dbReference type="ARBA" id="ARBA00023163"/>
    </source>
</evidence>
<feature type="domain" description="HTH tetR-type" evidence="6">
    <location>
        <begin position="10"/>
        <end position="70"/>
    </location>
</feature>
<dbReference type="PANTHER" id="PTHR30055:SF238">
    <property type="entry name" value="MYCOFACTOCIN BIOSYNTHESIS TRANSCRIPTIONAL REGULATOR MFTR-RELATED"/>
    <property type="match status" value="1"/>
</dbReference>
<keyword evidence="8" id="KW-1185">Reference proteome</keyword>
<proteinExistence type="predicted"/>
<dbReference type="Gene3D" id="1.10.357.10">
    <property type="entry name" value="Tetracycline Repressor, domain 2"/>
    <property type="match status" value="1"/>
</dbReference>
<dbReference type="PROSITE" id="PS50977">
    <property type="entry name" value="HTH_TETR_2"/>
    <property type="match status" value="1"/>
</dbReference>
<dbReference type="Pfam" id="PF00440">
    <property type="entry name" value="TetR_N"/>
    <property type="match status" value="1"/>
</dbReference>
<evidence type="ECO:0000256" key="4">
    <source>
        <dbReference type="PROSITE-ProRule" id="PRU00335"/>
    </source>
</evidence>
<evidence type="ECO:0000259" key="6">
    <source>
        <dbReference type="PROSITE" id="PS50977"/>
    </source>
</evidence>
<dbReference type="PROSITE" id="PS01081">
    <property type="entry name" value="HTH_TETR_1"/>
    <property type="match status" value="1"/>
</dbReference>
<feature type="region of interest" description="Disordered" evidence="5">
    <location>
        <begin position="194"/>
        <end position="214"/>
    </location>
</feature>
<reference evidence="8" key="1">
    <citation type="journal article" date="2019" name="Int. J. Syst. Evol. Microbiol.">
        <title>The Global Catalogue of Microorganisms (GCM) 10K type strain sequencing project: providing services to taxonomists for standard genome sequencing and annotation.</title>
        <authorList>
            <consortium name="The Broad Institute Genomics Platform"/>
            <consortium name="The Broad Institute Genome Sequencing Center for Infectious Disease"/>
            <person name="Wu L."/>
            <person name="Ma J."/>
        </authorList>
    </citation>
    <scope>NUCLEOTIDE SEQUENCE [LARGE SCALE GENOMIC DNA]</scope>
    <source>
        <strain evidence="8">JCM 10696</strain>
    </source>
</reference>
<accession>A0ABP4BHZ2</accession>
<evidence type="ECO:0000313" key="7">
    <source>
        <dbReference type="EMBL" id="GAA0949699.1"/>
    </source>
</evidence>
<sequence>MTTLWDRSRQAAVQAILDTALRLFAEQGYEQTTIAQIAREAGISQRSLFRYFGTKEDLVCGDQEALGELLKQSVRRQPAEMSAWDALRTGFEVLLTANHTPERALELSRLIFDTPSLHARYIEKRLRWQADLLPLVQARLDTGSRPAPALQAKAIIATVFACADTATELWARGEGELDLADLYDQCLAAVRRPCEPNTTEPPHSSEGDPASAAV</sequence>
<dbReference type="Pfam" id="PF17754">
    <property type="entry name" value="TetR_C_14"/>
    <property type="match status" value="1"/>
</dbReference>
<dbReference type="InterPro" id="IPR009057">
    <property type="entry name" value="Homeodomain-like_sf"/>
</dbReference>
<dbReference type="PRINTS" id="PR00455">
    <property type="entry name" value="HTHTETR"/>
</dbReference>
<evidence type="ECO:0000256" key="5">
    <source>
        <dbReference type="SAM" id="MobiDB-lite"/>
    </source>
</evidence>
<dbReference type="RefSeq" id="WP_344240543.1">
    <property type="nucleotide sequence ID" value="NZ_BAAAHH010000009.1"/>
</dbReference>
<protein>
    <submittedName>
        <fullName evidence="7">TetR family transcriptional regulator</fullName>
    </submittedName>
</protein>
<dbReference type="InterPro" id="IPR001647">
    <property type="entry name" value="HTH_TetR"/>
</dbReference>
<dbReference type="InterPro" id="IPR050109">
    <property type="entry name" value="HTH-type_TetR-like_transc_reg"/>
</dbReference>
<organism evidence="7 8">
    <name type="scientific">Actinocorallia libanotica</name>
    <dbReference type="NCBI Taxonomy" id="46162"/>
    <lineage>
        <taxon>Bacteria</taxon>
        <taxon>Bacillati</taxon>
        <taxon>Actinomycetota</taxon>
        <taxon>Actinomycetes</taxon>
        <taxon>Streptosporangiales</taxon>
        <taxon>Thermomonosporaceae</taxon>
        <taxon>Actinocorallia</taxon>
    </lineage>
</organism>
<comment type="caution">
    <text evidence="7">The sequence shown here is derived from an EMBL/GenBank/DDBJ whole genome shotgun (WGS) entry which is preliminary data.</text>
</comment>
<name>A0ABP4BHZ2_9ACTN</name>
<keyword evidence="2 4" id="KW-0238">DNA-binding</keyword>
<feature type="DNA-binding region" description="H-T-H motif" evidence="4">
    <location>
        <begin position="33"/>
        <end position="52"/>
    </location>
</feature>
<dbReference type="InterPro" id="IPR023772">
    <property type="entry name" value="DNA-bd_HTH_TetR-type_CS"/>
</dbReference>